<proteinExistence type="predicted"/>
<dbReference type="HOGENOM" id="CLU_3415558_0_0_1"/>
<reference evidence="1" key="2">
    <citation type="submission" date="2015-06" db="UniProtKB">
        <authorList>
            <consortium name="EnsemblPlants"/>
        </authorList>
    </citation>
    <scope>IDENTIFICATION</scope>
</reference>
<dbReference type="AlphaFoldDB" id="A0A0E0NJB9"/>
<protein>
    <submittedName>
        <fullName evidence="1">Uncharacterized protein</fullName>
    </submittedName>
</protein>
<accession>A0A0E0NJB9</accession>
<keyword evidence="2" id="KW-1185">Reference proteome</keyword>
<dbReference type="Proteomes" id="UP000008022">
    <property type="component" value="Unassembled WGS sequence"/>
</dbReference>
<dbReference type="Gramene" id="ORUFI02G29700.3">
    <property type="protein sequence ID" value="ORUFI02G29700.3"/>
    <property type="gene ID" value="ORUFI02G29700"/>
</dbReference>
<sequence length="27" mass="3028">MRLMHFFPPGDVTTVARCAPFFRATSA</sequence>
<dbReference type="EnsemblPlants" id="ORUFI02G29700.3">
    <property type="protein sequence ID" value="ORUFI02G29700.3"/>
    <property type="gene ID" value="ORUFI02G29700"/>
</dbReference>
<evidence type="ECO:0000313" key="1">
    <source>
        <dbReference type="EnsemblPlants" id="ORUFI02G29700.3"/>
    </source>
</evidence>
<name>A0A0E0NJB9_ORYRU</name>
<organism evidence="1 2">
    <name type="scientific">Oryza rufipogon</name>
    <name type="common">Brownbeard rice</name>
    <name type="synonym">Asian wild rice</name>
    <dbReference type="NCBI Taxonomy" id="4529"/>
    <lineage>
        <taxon>Eukaryota</taxon>
        <taxon>Viridiplantae</taxon>
        <taxon>Streptophyta</taxon>
        <taxon>Embryophyta</taxon>
        <taxon>Tracheophyta</taxon>
        <taxon>Spermatophyta</taxon>
        <taxon>Magnoliopsida</taxon>
        <taxon>Liliopsida</taxon>
        <taxon>Poales</taxon>
        <taxon>Poaceae</taxon>
        <taxon>BOP clade</taxon>
        <taxon>Oryzoideae</taxon>
        <taxon>Oryzeae</taxon>
        <taxon>Oryzinae</taxon>
        <taxon>Oryza</taxon>
    </lineage>
</organism>
<evidence type="ECO:0000313" key="2">
    <source>
        <dbReference type="Proteomes" id="UP000008022"/>
    </source>
</evidence>
<reference evidence="2" key="1">
    <citation type="submission" date="2013-06" db="EMBL/GenBank/DDBJ databases">
        <authorList>
            <person name="Zhao Q."/>
        </authorList>
    </citation>
    <scope>NUCLEOTIDE SEQUENCE</scope>
    <source>
        <strain evidence="2">cv. W1943</strain>
    </source>
</reference>